<comment type="caution">
    <text evidence="2">The sequence shown here is derived from an EMBL/GenBank/DDBJ whole genome shotgun (WGS) entry which is preliminary data.</text>
</comment>
<dbReference type="AlphaFoldDB" id="A0A1E3XDG2"/>
<evidence type="ECO:0000313" key="2">
    <source>
        <dbReference type="EMBL" id="ODS33639.1"/>
    </source>
</evidence>
<dbReference type="Pfam" id="PF06250">
    <property type="entry name" value="YhcG_C"/>
    <property type="match status" value="1"/>
</dbReference>
<protein>
    <recommendedName>
        <fullName evidence="1">YhcG PDDEXK nuclease domain-containing protein</fullName>
    </recommendedName>
</protein>
<accession>A0A1E3XDG2</accession>
<evidence type="ECO:0000313" key="3">
    <source>
        <dbReference type="Proteomes" id="UP000094056"/>
    </source>
</evidence>
<dbReference type="EMBL" id="MAYW01000023">
    <property type="protein sequence ID" value="ODS33639.1"/>
    <property type="molecule type" value="Genomic_DNA"/>
</dbReference>
<proteinExistence type="predicted"/>
<gene>
    <name evidence="2" type="ORF">SCARUB_01240</name>
</gene>
<organism evidence="2 3">
    <name type="scientific">Candidatus Scalindua rubra</name>
    <dbReference type="NCBI Taxonomy" id="1872076"/>
    <lineage>
        <taxon>Bacteria</taxon>
        <taxon>Pseudomonadati</taxon>
        <taxon>Planctomycetota</taxon>
        <taxon>Candidatus Brocadiia</taxon>
        <taxon>Candidatus Brocadiales</taxon>
        <taxon>Candidatus Scalinduaceae</taxon>
        <taxon>Candidatus Scalindua</taxon>
    </lineage>
</organism>
<sequence length="104" mass="12293">MYRPESLIIDNNKLKLFEELNKILQDQKTFDVSTAYFNISGFQLIFIYNFYPEKSYYTESQLEQKLIDHLRDFILELGKGFAFVDIIGTIIGTAYFIDIEYPVL</sequence>
<evidence type="ECO:0000259" key="1">
    <source>
        <dbReference type="Pfam" id="PF06250"/>
    </source>
</evidence>
<feature type="domain" description="YhcG PDDEXK nuclease" evidence="1">
    <location>
        <begin position="46"/>
        <end position="99"/>
    </location>
</feature>
<name>A0A1E3XDG2_9BACT</name>
<dbReference type="Proteomes" id="UP000094056">
    <property type="component" value="Unassembled WGS sequence"/>
</dbReference>
<reference evidence="2 3" key="1">
    <citation type="submission" date="2016-07" db="EMBL/GenBank/DDBJ databases">
        <title>Draft genome of Scalindua rubra, obtained from a brine-seawater interface in the Red Sea, sheds light on salt adaptation in anammox bacteria.</title>
        <authorList>
            <person name="Speth D.R."/>
            <person name="Lagkouvardos I."/>
            <person name="Wang Y."/>
            <person name="Qian P.-Y."/>
            <person name="Dutilh B.E."/>
            <person name="Jetten M.S."/>
        </authorList>
    </citation>
    <scope>NUCLEOTIDE SEQUENCE [LARGE SCALE GENOMIC DNA]</scope>
    <source>
        <strain evidence="2">BSI-1</strain>
    </source>
</reference>
<dbReference type="InterPro" id="IPR009362">
    <property type="entry name" value="YhcG_C"/>
</dbReference>
<dbReference type="PATRIC" id="fig|1872076.5.peg.1425"/>